<reference evidence="1 2" key="1">
    <citation type="submission" date="2019-03" db="EMBL/GenBank/DDBJ databases">
        <title>Genomic Encyclopedia of Type Strains, Phase IV (KMG-IV): sequencing the most valuable type-strain genomes for metagenomic binning, comparative biology and taxonomic classification.</title>
        <authorList>
            <person name="Goeker M."/>
        </authorList>
    </citation>
    <scope>NUCLEOTIDE SEQUENCE [LARGE SCALE GENOMIC DNA]</scope>
    <source>
        <strain evidence="1 2">DSM 103428</strain>
    </source>
</reference>
<dbReference type="Proteomes" id="UP000295210">
    <property type="component" value="Unassembled WGS sequence"/>
</dbReference>
<dbReference type="EMBL" id="SMGK01000003">
    <property type="protein sequence ID" value="TCK72666.1"/>
    <property type="molecule type" value="Genomic_DNA"/>
</dbReference>
<dbReference type="AlphaFoldDB" id="A0A4R1L3P0"/>
<dbReference type="Pfam" id="PF01904">
    <property type="entry name" value="DUF72"/>
    <property type="match status" value="1"/>
</dbReference>
<keyword evidence="2" id="KW-1185">Reference proteome</keyword>
<dbReference type="InterPro" id="IPR036520">
    <property type="entry name" value="UPF0759_sf"/>
</dbReference>
<proteinExistence type="predicted"/>
<dbReference type="RefSeq" id="WP_131996961.1">
    <property type="nucleotide sequence ID" value="NZ_SMGK01000003.1"/>
</dbReference>
<organism evidence="1 2">
    <name type="scientific">Acidipila rosea</name>
    <dbReference type="NCBI Taxonomy" id="768535"/>
    <lineage>
        <taxon>Bacteria</taxon>
        <taxon>Pseudomonadati</taxon>
        <taxon>Acidobacteriota</taxon>
        <taxon>Terriglobia</taxon>
        <taxon>Terriglobales</taxon>
        <taxon>Acidobacteriaceae</taxon>
        <taxon>Acidipila</taxon>
    </lineage>
</organism>
<sequence>MKAKGNVYVGCSGWAYASWKPEFYPAKLPAKKMLEYYATRLNTVEVNYTFRSLPTEKITASWLAATGEDFRFSFKAPQRITHFARLKNCAALLHSFGESIRPVVESGRMGLVLFQLPPNFKADVPRLDAFLTDAAALGLQLAFEFRDDSWFTEDVYGLLRGHGAALCAAESDDLATPEVATADFHCYRLRKSSYSEKDLAAVAAKLRKNAGMGDVYAYFKHEEEPTGALRAAAVRQSISST</sequence>
<dbReference type="InterPro" id="IPR002763">
    <property type="entry name" value="DUF72"/>
</dbReference>
<evidence type="ECO:0000313" key="1">
    <source>
        <dbReference type="EMBL" id="TCK72666.1"/>
    </source>
</evidence>
<evidence type="ECO:0000313" key="2">
    <source>
        <dbReference type="Proteomes" id="UP000295210"/>
    </source>
</evidence>
<name>A0A4R1L3P0_9BACT</name>
<dbReference type="Gene3D" id="3.20.20.410">
    <property type="entry name" value="Protein of unknown function UPF0759"/>
    <property type="match status" value="1"/>
</dbReference>
<dbReference type="PANTHER" id="PTHR30348:SF4">
    <property type="entry name" value="DUF72 DOMAIN-CONTAINING PROTEIN"/>
    <property type="match status" value="1"/>
</dbReference>
<dbReference type="SUPFAM" id="SSF117396">
    <property type="entry name" value="TM1631-like"/>
    <property type="match status" value="1"/>
</dbReference>
<dbReference type="PANTHER" id="PTHR30348">
    <property type="entry name" value="UNCHARACTERIZED PROTEIN YECE"/>
    <property type="match status" value="1"/>
</dbReference>
<dbReference type="OrthoDB" id="9780310at2"/>
<protein>
    <submittedName>
        <fullName evidence="1">Uncharacterized protein YecE (DUF72 family)</fullName>
    </submittedName>
</protein>
<gene>
    <name evidence="1" type="ORF">C7378_2252</name>
</gene>
<comment type="caution">
    <text evidence="1">The sequence shown here is derived from an EMBL/GenBank/DDBJ whole genome shotgun (WGS) entry which is preliminary data.</text>
</comment>
<accession>A0A4R1L3P0</accession>